<dbReference type="EMBL" id="VNHT01000051">
    <property type="protein sequence ID" value="TYP81227.1"/>
    <property type="molecule type" value="Genomic_DNA"/>
</dbReference>
<evidence type="ECO:0000313" key="2">
    <source>
        <dbReference type="Proteomes" id="UP000324176"/>
    </source>
</evidence>
<dbReference type="RefSeq" id="WP_187426906.1">
    <property type="nucleotide sequence ID" value="NZ_VNHT01000051.1"/>
</dbReference>
<name>A0A5D3YBP7_9PROT</name>
<reference evidence="1 2" key="1">
    <citation type="submission" date="2019-07" db="EMBL/GenBank/DDBJ databases">
        <title>Active sludge and wastewater microbial communities from Klosterneuburg, Austria.</title>
        <authorList>
            <person name="Wagner M."/>
        </authorList>
    </citation>
    <scope>NUCLEOTIDE SEQUENCE [LARGE SCALE GENOMIC DNA]</scope>
    <source>
        <strain evidence="1 2">Nm2</strain>
    </source>
</reference>
<comment type="caution">
    <text evidence="1">The sequence shown here is derived from an EMBL/GenBank/DDBJ whole genome shotgun (WGS) entry which is preliminary data.</text>
</comment>
<proteinExistence type="predicted"/>
<sequence length="56" mass="6500">MLTLIETKFFIQVSSNLLFNLINMATADFAWDLIAEARFSEDAKNIRTRNHLKQVV</sequence>
<dbReference type="AlphaFoldDB" id="A0A5D3YBP7"/>
<organism evidence="1 2">
    <name type="scientific">Nitrosomonas communis</name>
    <dbReference type="NCBI Taxonomy" id="44574"/>
    <lineage>
        <taxon>Bacteria</taxon>
        <taxon>Pseudomonadati</taxon>
        <taxon>Pseudomonadota</taxon>
        <taxon>Betaproteobacteria</taxon>
        <taxon>Nitrosomonadales</taxon>
        <taxon>Nitrosomonadaceae</taxon>
        <taxon>Nitrosomonas</taxon>
    </lineage>
</organism>
<evidence type="ECO:0000313" key="1">
    <source>
        <dbReference type="EMBL" id="TYP81227.1"/>
    </source>
</evidence>
<dbReference type="Proteomes" id="UP000324176">
    <property type="component" value="Unassembled WGS sequence"/>
</dbReference>
<gene>
    <name evidence="1" type="ORF">BCL69_10518</name>
</gene>
<protein>
    <submittedName>
        <fullName evidence="1">Uncharacterized protein</fullName>
    </submittedName>
</protein>
<accession>A0A5D3YBP7</accession>